<dbReference type="Gene3D" id="3.40.50.1820">
    <property type="entry name" value="alpha/beta hydrolase"/>
    <property type="match status" value="1"/>
</dbReference>
<gene>
    <name evidence="4" type="ORF">Psch_02294</name>
</gene>
<dbReference type="Proteomes" id="UP000298324">
    <property type="component" value="Unassembled WGS sequence"/>
</dbReference>
<evidence type="ECO:0000256" key="2">
    <source>
        <dbReference type="ARBA" id="ARBA00038115"/>
    </source>
</evidence>
<dbReference type="EMBL" id="QFGA01000002">
    <property type="protein sequence ID" value="TEB05253.1"/>
    <property type="molecule type" value="Genomic_DNA"/>
</dbReference>
<evidence type="ECO:0000313" key="4">
    <source>
        <dbReference type="EMBL" id="TEB05253.1"/>
    </source>
</evidence>
<dbReference type="RefSeq" id="WP_190240360.1">
    <property type="nucleotide sequence ID" value="NZ_QFGA01000002.1"/>
</dbReference>
<dbReference type="PANTHER" id="PTHR22946:SF9">
    <property type="entry name" value="POLYKETIDE TRANSFERASE AF380"/>
    <property type="match status" value="1"/>
</dbReference>
<dbReference type="AlphaFoldDB" id="A0A4Y7R992"/>
<proteinExistence type="inferred from homology"/>
<dbReference type="PANTHER" id="PTHR22946">
    <property type="entry name" value="DIENELACTONE HYDROLASE DOMAIN-CONTAINING PROTEIN-RELATED"/>
    <property type="match status" value="1"/>
</dbReference>
<dbReference type="InterPro" id="IPR000073">
    <property type="entry name" value="AB_hydrolase_1"/>
</dbReference>
<keyword evidence="5" id="KW-1185">Reference proteome</keyword>
<name>A0A4Y7R992_9FIRM</name>
<comment type="similarity">
    <text evidence="2">Belongs to the AB hydrolase superfamily. FUS2 hydrolase family.</text>
</comment>
<evidence type="ECO:0000259" key="3">
    <source>
        <dbReference type="Pfam" id="PF00561"/>
    </source>
</evidence>
<comment type="caution">
    <text evidence="4">The sequence shown here is derived from an EMBL/GenBank/DDBJ whole genome shotgun (WGS) entry which is preliminary data.</text>
</comment>
<dbReference type="Pfam" id="PF00561">
    <property type="entry name" value="Abhydrolase_1"/>
    <property type="match status" value="1"/>
</dbReference>
<dbReference type="InterPro" id="IPR050261">
    <property type="entry name" value="FrsA_esterase"/>
</dbReference>
<dbReference type="SUPFAM" id="SSF53474">
    <property type="entry name" value="alpha/beta-Hydrolases"/>
    <property type="match status" value="1"/>
</dbReference>
<dbReference type="GO" id="GO:0052689">
    <property type="term" value="F:carboxylic ester hydrolase activity"/>
    <property type="evidence" value="ECO:0007669"/>
    <property type="project" value="UniProtKB-ARBA"/>
</dbReference>
<feature type="domain" description="AB hydrolase-1" evidence="3">
    <location>
        <begin position="33"/>
        <end position="147"/>
    </location>
</feature>
<protein>
    <submittedName>
        <fullName evidence="4">Alpha/beta hydrolase family protein</fullName>
    </submittedName>
</protein>
<evidence type="ECO:0000256" key="1">
    <source>
        <dbReference type="ARBA" id="ARBA00022801"/>
    </source>
</evidence>
<sequence length="255" mass="27725">MTSIWTWKKISYPNKQGLKLAGLLYSGPARGTLVIVCHGFTGSKEGGGRAVAMAEEMGKKGYATLLFDFSGSGESEGIFADITLTGHIEDLASSIDYVLESGFQQFITLGRSFGGTTVLCHATLDKRVAGVCTWAAPAEPSKLFNDFRERGNAKEGSLIPLTDHSGTVMVGEKFFTDLEQHDPAHSAAMIAPRPLLALHGQSDAVVPVANARIIYSSAGFPKELRIIPRADHQFTRHYREAWQITLAWLAEHFPS</sequence>
<reference evidence="4 5" key="1">
    <citation type="journal article" date="2018" name="Environ. Microbiol.">
        <title>Novel energy conservation strategies and behaviour of Pelotomaculum schinkii driving syntrophic propionate catabolism.</title>
        <authorList>
            <person name="Hidalgo-Ahumada C.A.P."/>
            <person name="Nobu M.K."/>
            <person name="Narihiro T."/>
            <person name="Tamaki H."/>
            <person name="Liu W.T."/>
            <person name="Kamagata Y."/>
            <person name="Stams A.J.M."/>
            <person name="Imachi H."/>
            <person name="Sousa D.Z."/>
        </authorList>
    </citation>
    <scope>NUCLEOTIDE SEQUENCE [LARGE SCALE GENOMIC DNA]</scope>
    <source>
        <strain evidence="4 5">HH</strain>
    </source>
</reference>
<evidence type="ECO:0000313" key="5">
    <source>
        <dbReference type="Proteomes" id="UP000298324"/>
    </source>
</evidence>
<organism evidence="4 5">
    <name type="scientific">Pelotomaculum schinkii</name>
    <dbReference type="NCBI Taxonomy" id="78350"/>
    <lineage>
        <taxon>Bacteria</taxon>
        <taxon>Bacillati</taxon>
        <taxon>Bacillota</taxon>
        <taxon>Clostridia</taxon>
        <taxon>Eubacteriales</taxon>
        <taxon>Desulfotomaculaceae</taxon>
        <taxon>Pelotomaculum</taxon>
    </lineage>
</organism>
<accession>A0A4Y7R992</accession>
<dbReference type="InterPro" id="IPR029058">
    <property type="entry name" value="AB_hydrolase_fold"/>
</dbReference>
<keyword evidence="1 4" id="KW-0378">Hydrolase</keyword>